<dbReference type="VEuPathDB" id="FungiDB:YALI1_D08749g"/>
<comment type="subcellular location">
    <subcellularLocation>
        <location evidence="1">Cytoplasm</location>
    </subcellularLocation>
</comment>
<evidence type="ECO:0000256" key="3">
    <source>
        <dbReference type="ARBA" id="ARBA00022490"/>
    </source>
</evidence>
<evidence type="ECO:0008006" key="8">
    <source>
        <dbReference type="Google" id="ProtNLM"/>
    </source>
</evidence>
<dbReference type="RefSeq" id="XP_502503.3">
    <property type="nucleotide sequence ID" value="XM_502503.3"/>
</dbReference>
<dbReference type="InterPro" id="IPR016024">
    <property type="entry name" value="ARM-type_fold"/>
</dbReference>
<dbReference type="GO" id="GO:0005737">
    <property type="term" value="C:cytoplasm"/>
    <property type="evidence" value="ECO:0007669"/>
    <property type="project" value="UniProtKB-SubCell"/>
</dbReference>
<keyword evidence="3" id="KW-0963">Cytoplasm</keyword>
<keyword evidence="4" id="KW-0677">Repeat</keyword>
<accession>A0A1D8NDI7</accession>
<dbReference type="KEGG" id="yli:2910506"/>
<proteinExistence type="predicted"/>
<dbReference type="GeneID" id="2910506"/>
<evidence type="ECO:0000256" key="5">
    <source>
        <dbReference type="ARBA" id="ARBA00022927"/>
    </source>
</evidence>
<dbReference type="AlphaFoldDB" id="A0A1D8NDI7"/>
<organism evidence="6 7">
    <name type="scientific">Yarrowia lipolytica</name>
    <name type="common">Candida lipolytica</name>
    <dbReference type="NCBI Taxonomy" id="4952"/>
    <lineage>
        <taxon>Eukaryota</taxon>
        <taxon>Fungi</taxon>
        <taxon>Dikarya</taxon>
        <taxon>Ascomycota</taxon>
        <taxon>Saccharomycotina</taxon>
        <taxon>Dipodascomycetes</taxon>
        <taxon>Dipodascales</taxon>
        <taxon>Dipodascales incertae sedis</taxon>
        <taxon>Yarrowia</taxon>
    </lineage>
</organism>
<keyword evidence="2" id="KW-0813">Transport</keyword>
<name>A0A1D8NDI7_YARLL</name>
<dbReference type="Proteomes" id="UP000182444">
    <property type="component" value="Chromosome 1D"/>
</dbReference>
<keyword evidence="5" id="KW-0653">Protein transport</keyword>
<gene>
    <name evidence="6" type="ORF">YALI1_D08749g</name>
</gene>
<dbReference type="VEuPathDB" id="FungiDB:YALI0_D06820g"/>
<dbReference type="InterPro" id="IPR040928">
    <property type="entry name" value="Importin_rep_5"/>
</dbReference>
<dbReference type="EMBL" id="CP017556">
    <property type="protein sequence ID" value="AOW03692.1"/>
    <property type="molecule type" value="Genomic_DNA"/>
</dbReference>
<protein>
    <recommendedName>
        <fullName evidence="8">Armadillo-type protein</fullName>
    </recommendedName>
</protein>
<dbReference type="InterPro" id="IPR040122">
    <property type="entry name" value="Importin_beta"/>
</dbReference>
<dbReference type="eggNOG" id="KOG2171">
    <property type="taxonomic scope" value="Eukaryota"/>
</dbReference>
<evidence type="ECO:0000256" key="1">
    <source>
        <dbReference type="ARBA" id="ARBA00004496"/>
    </source>
</evidence>
<evidence type="ECO:0000256" key="2">
    <source>
        <dbReference type="ARBA" id="ARBA00022448"/>
    </source>
</evidence>
<dbReference type="Gene3D" id="1.25.10.10">
    <property type="entry name" value="Leucine-rich Repeat Variant"/>
    <property type="match status" value="1"/>
</dbReference>
<dbReference type="SUPFAM" id="SSF48371">
    <property type="entry name" value="ARM repeat"/>
    <property type="match status" value="1"/>
</dbReference>
<evidence type="ECO:0000256" key="4">
    <source>
        <dbReference type="ARBA" id="ARBA00022737"/>
    </source>
</evidence>
<dbReference type="InterPro" id="IPR011989">
    <property type="entry name" value="ARM-like"/>
</dbReference>
<dbReference type="PANTHER" id="PTHR10527">
    <property type="entry name" value="IMPORTIN BETA"/>
    <property type="match status" value="1"/>
</dbReference>
<evidence type="ECO:0000313" key="6">
    <source>
        <dbReference type="EMBL" id="AOW03692.1"/>
    </source>
</evidence>
<dbReference type="Pfam" id="PF18816">
    <property type="entry name" value="Importin_rep_5"/>
    <property type="match status" value="1"/>
</dbReference>
<sequence>MDQLLILSNAQVEEFLHPFRAGLRDVHSDTKLATLGAITTLLTSIEKDAWAPLEPLLEDILELYDPSSSPNKPTQMKTYKKLIALAQVAPRFFAPKFLEFATLSTEIVSTKRHPVEFRLLPLEFMTMFVTGVPHLCRASPGFIKNVISCCVQMIAEGEDTKSKDREFNNSAEKEACQFLTMLARELQETVVMALFNYLKIQETSLASTWQNRYATLMAIASISEGCPSTILKEEYEVLRAIEKALCDSSTRVQWAGCHALGRISVDLAGKVQVRYHERVVAAVTRTLRTPRADKAVLASCATALAHFCHNASKQILTLYVDDVVNTLLHLVDEKDNPLYLKQEVVFAVDRIASIAPDNFVKCYDRFTPLLVSLLNSTDYTADEKIPFLECTGTIGAAVGRDRFSPHAEELAITYSALRETGSSLKFFSALAMAWTKINPLMGHSQYLDEIERVVRPLIESAQVVPKMVMIYNDDDVRRFTKASDWQVYMLGGKALCTSKRELEDKALAIGTLTSMTMLLKDRMFLKDKLVEITELWVKRFEFENVQSMAAKLFPHLLEAILLDGQTTGAMYRLDRAWGLIFNCAMSVMSENMTVGTLATFYREIHSTVRKLGRTSLVDRQMKELVTVLVLNMSQLADRHTQHYLELGSAAPFMSADDRELISEQKKIVLYAHAIKGSPFISLLEEKLMSMLNDVSAPRTVTQGIRILSFLLEIYGREVALYSLITKVTSSMYSLDLGVRAEAIRCIGIAAEFGGEAYSQYTVHRLNDLFNFAASRDHEAMYCIENACATIAKIAKSGVLTKGSDLSNMAVDAFLKSLPITRIREIAPTAYVFLMDLMDSNHPAVKEGAEKMIGSIEAAFAENVLEEEQARELILAIPGWLYRDFQNEPKRMRHLESILSDGIQAVIRNVRNAI</sequence>
<evidence type="ECO:0000313" key="7">
    <source>
        <dbReference type="Proteomes" id="UP000182444"/>
    </source>
</evidence>
<dbReference type="Pfam" id="PF13513">
    <property type="entry name" value="HEAT_EZ"/>
    <property type="match status" value="1"/>
</dbReference>
<dbReference type="GO" id="GO:0006606">
    <property type="term" value="P:protein import into nucleus"/>
    <property type="evidence" value="ECO:0007669"/>
    <property type="project" value="InterPro"/>
</dbReference>
<reference evidence="6 7" key="1">
    <citation type="journal article" date="2016" name="PLoS ONE">
        <title>Sequence Assembly of Yarrowia lipolytica Strain W29/CLIB89 Shows Transposable Element Diversity.</title>
        <authorList>
            <person name="Magnan C."/>
            <person name="Yu J."/>
            <person name="Chang I."/>
            <person name="Jahn E."/>
            <person name="Kanomata Y."/>
            <person name="Wu J."/>
            <person name="Zeller M."/>
            <person name="Oakes M."/>
            <person name="Baldi P."/>
            <person name="Sandmeyer S."/>
        </authorList>
    </citation>
    <scope>NUCLEOTIDE SEQUENCE [LARGE SCALE GENOMIC DNA]</scope>
    <source>
        <strain evidence="7">CLIB89(W29)</strain>
    </source>
</reference>